<gene>
    <name evidence="2" type="ORF">OFY17_09185</name>
</gene>
<sequence>MTQSSHPAALYQLRKVTRIIALAILGLVFLGFFLPSDYRIERSVKVNAPLDLVSQNIFNGDYLPEWMFIQKGRLNVFSGELSVGQSVAISYDESDAQGQLTLTGLSNSNIRFDVQPKEGVNIVTNNISLSSVGDEVLVTWAIQGQLDAGLLGPYLAFFANDIAGKNFEISLDRLKAQMEQLDR</sequence>
<protein>
    <submittedName>
        <fullName evidence="2">Polyketide cyclase</fullName>
    </submittedName>
</protein>
<evidence type="ECO:0000313" key="3">
    <source>
        <dbReference type="Proteomes" id="UP001209713"/>
    </source>
</evidence>
<dbReference type="SUPFAM" id="SSF55961">
    <property type="entry name" value="Bet v1-like"/>
    <property type="match status" value="1"/>
</dbReference>
<reference evidence="2 3" key="1">
    <citation type="submission" date="2022-10" db="EMBL/GenBank/DDBJ databases">
        <title>Marinomonas transparenta sp. nov. and Marinomonas sargassi sp. nov., isolated from marine alga (Sargassum natans (L.) Gaillon).</title>
        <authorList>
            <person name="Wang Y."/>
        </authorList>
    </citation>
    <scope>NUCLEOTIDE SEQUENCE [LARGE SCALE GENOMIC DNA]</scope>
    <source>
        <strain evidence="2 3">C2222</strain>
    </source>
</reference>
<accession>A0ABT2YTW1</accession>
<keyword evidence="1" id="KW-0472">Membrane</keyword>
<dbReference type="EMBL" id="JAOVZB010000004">
    <property type="protein sequence ID" value="MCV2403049.1"/>
    <property type="molecule type" value="Genomic_DNA"/>
</dbReference>
<keyword evidence="3" id="KW-1185">Reference proteome</keyword>
<feature type="transmembrane region" description="Helical" evidence="1">
    <location>
        <begin position="16"/>
        <end position="35"/>
    </location>
</feature>
<dbReference type="Proteomes" id="UP001209713">
    <property type="component" value="Unassembled WGS sequence"/>
</dbReference>
<dbReference type="RefSeq" id="WP_263530432.1">
    <property type="nucleotide sequence ID" value="NZ_JAOVZB010000004.1"/>
</dbReference>
<keyword evidence="1" id="KW-0812">Transmembrane</keyword>
<evidence type="ECO:0000313" key="2">
    <source>
        <dbReference type="EMBL" id="MCV2403049.1"/>
    </source>
</evidence>
<name>A0ABT2YTW1_9GAMM</name>
<comment type="caution">
    <text evidence="2">The sequence shown here is derived from an EMBL/GenBank/DDBJ whole genome shotgun (WGS) entry which is preliminary data.</text>
</comment>
<keyword evidence="1" id="KW-1133">Transmembrane helix</keyword>
<evidence type="ECO:0000256" key="1">
    <source>
        <dbReference type="SAM" id="Phobius"/>
    </source>
</evidence>
<proteinExistence type="predicted"/>
<organism evidence="2 3">
    <name type="scientific">Marinomonas sargassi</name>
    <dbReference type="NCBI Taxonomy" id="2984494"/>
    <lineage>
        <taxon>Bacteria</taxon>
        <taxon>Pseudomonadati</taxon>
        <taxon>Pseudomonadota</taxon>
        <taxon>Gammaproteobacteria</taxon>
        <taxon>Oceanospirillales</taxon>
        <taxon>Oceanospirillaceae</taxon>
        <taxon>Marinomonas</taxon>
    </lineage>
</organism>